<dbReference type="OMA" id="TGIYVWF"/>
<evidence type="ECO:0000313" key="3">
    <source>
        <dbReference type="EMBL" id="CBX98310.1"/>
    </source>
</evidence>
<evidence type="ECO:0000313" key="4">
    <source>
        <dbReference type="Proteomes" id="UP000002668"/>
    </source>
</evidence>
<dbReference type="InParanoid" id="E5A3U7"/>
<dbReference type="AlphaFoldDB" id="E5A3U7"/>
<dbReference type="VEuPathDB" id="FungiDB:LEMA_P097190.1"/>
<dbReference type="HOGENOM" id="CLU_016972_1_1_1"/>
<sequence>MRPTPSLLAITTVLATLSLAAPTGQEKNTTTSPPYKLVDDLSYTNFFTAFDFFSGPDPTEGFVQYQDREAAIVQNLVGFLNDTQSVFMGVDYTTQDPRGRASVRLESRKTWNQGLLVADIRHMPASICGTWPAFWLLSGKNKDGGEQDGEELPWPTGGEIDILEGVNDYTTNAVTLHTSKGCIVDNSTTDTTLTGSTTDASTPISFTGTLKTENCDVDAPGQVQNAGCSIHAPATLPLDPQLQPPPYTRTPLPSYGTPFNTAGGGIYAMEWTNSSISIWFIPRTSTFTPSTHNLPLHPDPSSWGPPLAHFSGSGCPLSTRFKHLKIIFDTTFCGQWAGREWERGGCRASTGVRTCEEYVWAHPGVFEEAYWEVAGLGWFQRG</sequence>
<keyword evidence="4" id="KW-1185">Reference proteome</keyword>
<dbReference type="PANTHER" id="PTHR10963">
    <property type="entry name" value="GLYCOSYL HYDROLASE-RELATED"/>
    <property type="match status" value="1"/>
</dbReference>
<proteinExistence type="predicted"/>
<evidence type="ECO:0000259" key="2">
    <source>
        <dbReference type="PROSITE" id="PS51762"/>
    </source>
</evidence>
<feature type="chain" id="PRO_5003192405" description="GH16 domain-containing protein" evidence="1">
    <location>
        <begin position="21"/>
        <end position="382"/>
    </location>
</feature>
<dbReference type="Pfam" id="PF26113">
    <property type="entry name" value="GH16_XgeA"/>
    <property type="match status" value="2"/>
</dbReference>
<dbReference type="PROSITE" id="PS51762">
    <property type="entry name" value="GH16_2"/>
    <property type="match status" value="1"/>
</dbReference>
<reference evidence="4" key="1">
    <citation type="journal article" date="2011" name="Nat. Commun.">
        <title>Effector diversification within compartments of the Leptosphaeria maculans genome affected by Repeat-Induced Point mutations.</title>
        <authorList>
            <person name="Rouxel T."/>
            <person name="Grandaubert J."/>
            <person name="Hane J.K."/>
            <person name="Hoede C."/>
            <person name="van de Wouw A.P."/>
            <person name="Couloux A."/>
            <person name="Dominguez V."/>
            <person name="Anthouard V."/>
            <person name="Bally P."/>
            <person name="Bourras S."/>
            <person name="Cozijnsen A.J."/>
            <person name="Ciuffetti L.M."/>
            <person name="Degrave A."/>
            <person name="Dilmaghani A."/>
            <person name="Duret L."/>
            <person name="Fudal I."/>
            <person name="Goodwin S.B."/>
            <person name="Gout L."/>
            <person name="Glaser N."/>
            <person name="Linglin J."/>
            <person name="Kema G.H.J."/>
            <person name="Lapalu N."/>
            <person name="Lawrence C.B."/>
            <person name="May K."/>
            <person name="Meyer M."/>
            <person name="Ollivier B."/>
            <person name="Poulain J."/>
            <person name="Schoch C.L."/>
            <person name="Simon A."/>
            <person name="Spatafora J.W."/>
            <person name="Stachowiak A."/>
            <person name="Turgeon B.G."/>
            <person name="Tyler B.M."/>
            <person name="Vincent D."/>
            <person name="Weissenbach J."/>
            <person name="Amselem J."/>
            <person name="Quesneville H."/>
            <person name="Oliver R.P."/>
            <person name="Wincker P."/>
            <person name="Balesdent M.-H."/>
            <person name="Howlett B.J."/>
        </authorList>
    </citation>
    <scope>NUCLEOTIDE SEQUENCE [LARGE SCALE GENOMIC DNA]</scope>
    <source>
        <strain evidence="4">JN3 / isolate v23.1.3 / race Av1-4-5-6-7-8</strain>
    </source>
</reference>
<dbReference type="InterPro" id="IPR013320">
    <property type="entry name" value="ConA-like_dom_sf"/>
</dbReference>
<feature type="domain" description="GH16" evidence="2">
    <location>
        <begin position="25"/>
        <end position="345"/>
    </location>
</feature>
<dbReference type="Gene3D" id="2.60.120.200">
    <property type="match status" value="1"/>
</dbReference>
<dbReference type="OrthoDB" id="192832at2759"/>
<dbReference type="CAZy" id="GH16">
    <property type="family name" value="Glycoside Hydrolase Family 16"/>
</dbReference>
<accession>E5A3U7</accession>
<dbReference type="EMBL" id="FP929133">
    <property type="protein sequence ID" value="CBX98310.1"/>
    <property type="molecule type" value="Genomic_DNA"/>
</dbReference>
<feature type="signal peptide" evidence="1">
    <location>
        <begin position="1"/>
        <end position="20"/>
    </location>
</feature>
<organism evidence="4">
    <name type="scientific">Leptosphaeria maculans (strain JN3 / isolate v23.1.3 / race Av1-4-5-6-7-8)</name>
    <name type="common">Blackleg fungus</name>
    <name type="synonym">Phoma lingam</name>
    <dbReference type="NCBI Taxonomy" id="985895"/>
    <lineage>
        <taxon>Eukaryota</taxon>
        <taxon>Fungi</taxon>
        <taxon>Dikarya</taxon>
        <taxon>Ascomycota</taxon>
        <taxon>Pezizomycotina</taxon>
        <taxon>Dothideomycetes</taxon>
        <taxon>Pleosporomycetidae</taxon>
        <taxon>Pleosporales</taxon>
        <taxon>Pleosporineae</taxon>
        <taxon>Leptosphaeriaceae</taxon>
        <taxon>Plenodomus</taxon>
        <taxon>Plenodomus lingam/Leptosphaeria maculans species complex</taxon>
    </lineage>
</organism>
<gene>
    <name evidence="3" type="ORF">LEMA_P097190.1</name>
</gene>
<dbReference type="InterPro" id="IPR050546">
    <property type="entry name" value="Glycosyl_Hydrlase_16"/>
</dbReference>
<dbReference type="InterPro" id="IPR000757">
    <property type="entry name" value="Beta-glucanase-like"/>
</dbReference>
<dbReference type="eggNOG" id="KOG3008">
    <property type="taxonomic scope" value="Eukaryota"/>
</dbReference>
<dbReference type="GO" id="GO:0009251">
    <property type="term" value="P:glucan catabolic process"/>
    <property type="evidence" value="ECO:0007669"/>
    <property type="project" value="TreeGrafter"/>
</dbReference>
<evidence type="ECO:0000256" key="1">
    <source>
        <dbReference type="SAM" id="SignalP"/>
    </source>
</evidence>
<dbReference type="GO" id="GO:0004553">
    <property type="term" value="F:hydrolase activity, hydrolyzing O-glycosyl compounds"/>
    <property type="evidence" value="ECO:0007669"/>
    <property type="project" value="InterPro"/>
</dbReference>
<dbReference type="GeneID" id="13286708"/>
<dbReference type="Proteomes" id="UP000002668">
    <property type="component" value="Genome"/>
</dbReference>
<protein>
    <recommendedName>
        <fullName evidence="2">GH16 domain-containing protein</fullName>
    </recommendedName>
</protein>
<dbReference type="SUPFAM" id="SSF49899">
    <property type="entry name" value="Concanavalin A-like lectins/glucanases"/>
    <property type="match status" value="1"/>
</dbReference>
<dbReference type="RefSeq" id="XP_003841789.1">
    <property type="nucleotide sequence ID" value="XM_003841741.1"/>
</dbReference>
<dbReference type="CDD" id="cd02181">
    <property type="entry name" value="GH16_fungal_Lam16A_glucanase"/>
    <property type="match status" value="1"/>
</dbReference>
<keyword evidence="1" id="KW-0732">Signal</keyword>
<dbReference type="PANTHER" id="PTHR10963:SF24">
    <property type="entry name" value="GLYCOSIDASE C21B10.07-RELATED"/>
    <property type="match status" value="1"/>
</dbReference>
<name>E5A3U7_LEPMJ</name>